<comment type="catalytic activity">
    <reaction evidence="10 11">
        <text>(R)-pantoate + NADP(+) = 2-dehydropantoate + NADPH + H(+)</text>
        <dbReference type="Rhea" id="RHEA:16233"/>
        <dbReference type="ChEBI" id="CHEBI:11561"/>
        <dbReference type="ChEBI" id="CHEBI:15378"/>
        <dbReference type="ChEBI" id="CHEBI:15980"/>
        <dbReference type="ChEBI" id="CHEBI:57783"/>
        <dbReference type="ChEBI" id="CHEBI:58349"/>
        <dbReference type="EC" id="1.1.1.169"/>
    </reaction>
</comment>
<dbReference type="InterPro" id="IPR003710">
    <property type="entry name" value="ApbA"/>
</dbReference>
<evidence type="ECO:0000256" key="5">
    <source>
        <dbReference type="ARBA" id="ARBA00019465"/>
    </source>
</evidence>
<feature type="domain" description="Ketopantoate reductase N-terminal" evidence="12">
    <location>
        <begin position="4"/>
        <end position="152"/>
    </location>
</feature>
<dbReference type="FunFam" id="3.40.50.720:FF:000307">
    <property type="entry name" value="2-dehydropantoate 2-reductase"/>
    <property type="match status" value="1"/>
</dbReference>
<dbReference type="PANTHER" id="PTHR21708:SF26">
    <property type="entry name" value="2-DEHYDROPANTOATE 2-REDUCTASE"/>
    <property type="match status" value="1"/>
</dbReference>
<evidence type="ECO:0000256" key="6">
    <source>
        <dbReference type="ARBA" id="ARBA00022655"/>
    </source>
</evidence>
<accession>A0A7X4KFI7</accession>
<dbReference type="Pfam" id="PF02558">
    <property type="entry name" value="ApbA"/>
    <property type="match status" value="1"/>
</dbReference>
<reference evidence="14 15" key="1">
    <citation type="submission" date="2019-12" db="EMBL/GenBank/DDBJ databases">
        <title>Novel species isolated from a subtropical stream in China.</title>
        <authorList>
            <person name="Lu H."/>
        </authorList>
    </citation>
    <scope>NUCLEOTIDE SEQUENCE [LARGE SCALE GENOMIC DNA]</scope>
    <source>
        <strain evidence="14 15">FT134W</strain>
    </source>
</reference>
<dbReference type="Gene3D" id="3.40.50.720">
    <property type="entry name" value="NAD(P)-binding Rossmann-like Domain"/>
    <property type="match status" value="1"/>
</dbReference>
<comment type="function">
    <text evidence="1 11">Catalyzes the NADPH-dependent reduction of ketopantoate into pantoic acid.</text>
</comment>
<dbReference type="InterPro" id="IPR036291">
    <property type="entry name" value="NAD(P)-bd_dom_sf"/>
</dbReference>
<dbReference type="GO" id="GO:0008677">
    <property type="term" value="F:2-dehydropantoate 2-reductase activity"/>
    <property type="evidence" value="ECO:0007669"/>
    <property type="project" value="UniProtKB-EC"/>
</dbReference>
<dbReference type="InterPro" id="IPR013332">
    <property type="entry name" value="KPR_N"/>
</dbReference>
<dbReference type="EMBL" id="WWCR01000001">
    <property type="protein sequence ID" value="MYM71122.1"/>
    <property type="molecule type" value="Genomic_DNA"/>
</dbReference>
<dbReference type="Proteomes" id="UP000469734">
    <property type="component" value="Unassembled WGS sequence"/>
</dbReference>
<dbReference type="Gene3D" id="1.10.1040.10">
    <property type="entry name" value="N-(1-d-carboxylethyl)-l-norvaline Dehydrogenase, domain 2"/>
    <property type="match status" value="1"/>
</dbReference>
<protein>
    <recommendedName>
        <fullName evidence="5 11">2-dehydropantoate 2-reductase</fullName>
        <ecNumber evidence="4 11">1.1.1.169</ecNumber>
    </recommendedName>
    <alternativeName>
        <fullName evidence="9 11">Ketopantoate reductase</fullName>
    </alternativeName>
</protein>
<keyword evidence="7 11" id="KW-0521">NADP</keyword>
<keyword evidence="6 11" id="KW-0566">Pantothenate biosynthesis</keyword>
<dbReference type="GO" id="GO:0005737">
    <property type="term" value="C:cytoplasm"/>
    <property type="evidence" value="ECO:0007669"/>
    <property type="project" value="TreeGrafter"/>
</dbReference>
<dbReference type="NCBIfam" id="TIGR00745">
    <property type="entry name" value="apbA_panE"/>
    <property type="match status" value="1"/>
</dbReference>
<evidence type="ECO:0000256" key="7">
    <source>
        <dbReference type="ARBA" id="ARBA00022857"/>
    </source>
</evidence>
<evidence type="ECO:0000256" key="4">
    <source>
        <dbReference type="ARBA" id="ARBA00013014"/>
    </source>
</evidence>
<dbReference type="NCBIfam" id="NF005094">
    <property type="entry name" value="PRK06522.2-5"/>
    <property type="match status" value="1"/>
</dbReference>
<dbReference type="InterPro" id="IPR013328">
    <property type="entry name" value="6PGD_dom2"/>
</dbReference>
<evidence type="ECO:0000259" key="12">
    <source>
        <dbReference type="Pfam" id="PF02558"/>
    </source>
</evidence>
<dbReference type="AlphaFoldDB" id="A0A7X4KFI7"/>
<comment type="pathway">
    <text evidence="2 11">Cofactor biosynthesis; (R)-pantothenate biosynthesis; (R)-pantoate from 3-methyl-2-oxobutanoate: step 2/2.</text>
</comment>
<evidence type="ECO:0000259" key="13">
    <source>
        <dbReference type="Pfam" id="PF08546"/>
    </source>
</evidence>
<evidence type="ECO:0000256" key="2">
    <source>
        <dbReference type="ARBA" id="ARBA00004994"/>
    </source>
</evidence>
<sequence>MKFLVVGAGALGGYFGGRLLAAGQDVTFLVRAGRAAQLAQHGLRISSPKGDLTLPAPPHLLSEQLTQHYDVIIVGCKAYDLDATMESFAAAVGPDTAILPVLNGMAHLERLAARFGKERVLGGLCLISATLSEQGDVQHLNDTHALVFGELDAATSARVAAIDSAMADANFDARASSEIRQEMWEKWIFITALAGATCLLRGSVGDIVAASQTDVTLALLNECNAIAASHGFPPRPHPSERAHAMLTAAGSPITASMLKDLQRGGAIEADHIVGDMLARGQHHAAPTLKIAYANLKTYEARRERERSLRSMKAE</sequence>
<evidence type="ECO:0000313" key="15">
    <source>
        <dbReference type="Proteomes" id="UP000469734"/>
    </source>
</evidence>
<evidence type="ECO:0000313" key="14">
    <source>
        <dbReference type="EMBL" id="MYM71122.1"/>
    </source>
</evidence>
<gene>
    <name evidence="14" type="primary">panE</name>
    <name evidence="14" type="ORF">GTP56_02790</name>
</gene>
<evidence type="ECO:0000256" key="11">
    <source>
        <dbReference type="RuleBase" id="RU362068"/>
    </source>
</evidence>
<dbReference type="GO" id="GO:0015940">
    <property type="term" value="P:pantothenate biosynthetic process"/>
    <property type="evidence" value="ECO:0007669"/>
    <property type="project" value="UniProtKB-UniPathway"/>
</dbReference>
<evidence type="ECO:0000256" key="3">
    <source>
        <dbReference type="ARBA" id="ARBA00007870"/>
    </source>
</evidence>
<dbReference type="UniPathway" id="UPA00028">
    <property type="reaction ID" value="UER00004"/>
</dbReference>
<dbReference type="Pfam" id="PF08546">
    <property type="entry name" value="ApbA_C"/>
    <property type="match status" value="1"/>
</dbReference>
<dbReference type="FunFam" id="1.10.1040.10:FF:000017">
    <property type="entry name" value="2-dehydropantoate 2-reductase"/>
    <property type="match status" value="1"/>
</dbReference>
<organism evidence="14 15">
    <name type="scientific">Duganella margarita</name>
    <dbReference type="NCBI Taxonomy" id="2692170"/>
    <lineage>
        <taxon>Bacteria</taxon>
        <taxon>Pseudomonadati</taxon>
        <taxon>Pseudomonadota</taxon>
        <taxon>Betaproteobacteria</taxon>
        <taxon>Burkholderiales</taxon>
        <taxon>Oxalobacteraceae</taxon>
        <taxon>Telluria group</taxon>
        <taxon>Duganella</taxon>
    </lineage>
</organism>
<dbReference type="EC" id="1.1.1.169" evidence="4 11"/>
<keyword evidence="8 11" id="KW-0560">Oxidoreductase</keyword>
<dbReference type="InterPro" id="IPR013752">
    <property type="entry name" value="KPA_reductase"/>
</dbReference>
<evidence type="ECO:0000256" key="9">
    <source>
        <dbReference type="ARBA" id="ARBA00032024"/>
    </source>
</evidence>
<evidence type="ECO:0000256" key="10">
    <source>
        <dbReference type="ARBA" id="ARBA00048793"/>
    </source>
</evidence>
<evidence type="ECO:0000256" key="1">
    <source>
        <dbReference type="ARBA" id="ARBA00002919"/>
    </source>
</evidence>
<dbReference type="RefSeq" id="WP_161048895.1">
    <property type="nucleotide sequence ID" value="NZ_WWCR01000001.1"/>
</dbReference>
<dbReference type="SUPFAM" id="SSF51735">
    <property type="entry name" value="NAD(P)-binding Rossmann-fold domains"/>
    <property type="match status" value="1"/>
</dbReference>
<dbReference type="InterPro" id="IPR051402">
    <property type="entry name" value="KPR-Related"/>
</dbReference>
<dbReference type="InterPro" id="IPR008927">
    <property type="entry name" value="6-PGluconate_DH-like_C_sf"/>
</dbReference>
<comment type="caution">
    <text evidence="14">The sequence shown here is derived from an EMBL/GenBank/DDBJ whole genome shotgun (WGS) entry which is preliminary data.</text>
</comment>
<name>A0A7X4KFI7_9BURK</name>
<feature type="domain" description="Ketopantoate reductase C-terminal" evidence="13">
    <location>
        <begin position="178"/>
        <end position="298"/>
    </location>
</feature>
<dbReference type="SUPFAM" id="SSF48179">
    <property type="entry name" value="6-phosphogluconate dehydrogenase C-terminal domain-like"/>
    <property type="match status" value="1"/>
</dbReference>
<comment type="similarity">
    <text evidence="3 11">Belongs to the ketopantoate reductase family.</text>
</comment>
<evidence type="ECO:0000256" key="8">
    <source>
        <dbReference type="ARBA" id="ARBA00023002"/>
    </source>
</evidence>
<proteinExistence type="inferred from homology"/>
<dbReference type="PANTHER" id="PTHR21708">
    <property type="entry name" value="PROBABLE 2-DEHYDROPANTOATE 2-REDUCTASE"/>
    <property type="match status" value="1"/>
</dbReference>